<evidence type="ECO:0000313" key="1">
    <source>
        <dbReference type="EMBL" id="MBB6036064.1"/>
    </source>
</evidence>
<organism evidence="1 2">
    <name type="scientific">Phytomonospora endophytica</name>
    <dbReference type="NCBI Taxonomy" id="714109"/>
    <lineage>
        <taxon>Bacteria</taxon>
        <taxon>Bacillati</taxon>
        <taxon>Actinomycetota</taxon>
        <taxon>Actinomycetes</taxon>
        <taxon>Micromonosporales</taxon>
        <taxon>Micromonosporaceae</taxon>
        <taxon>Phytomonospora</taxon>
    </lineage>
</organism>
<evidence type="ECO:0000313" key="2">
    <source>
        <dbReference type="Proteomes" id="UP000548476"/>
    </source>
</evidence>
<dbReference type="AlphaFoldDB" id="A0A841FJK9"/>
<gene>
    <name evidence="1" type="ORF">HNR73_003932</name>
</gene>
<accession>A0A841FJK9</accession>
<name>A0A841FJK9_9ACTN</name>
<reference evidence="1 2" key="1">
    <citation type="submission" date="2020-08" db="EMBL/GenBank/DDBJ databases">
        <title>Genomic Encyclopedia of Type Strains, Phase IV (KMG-IV): sequencing the most valuable type-strain genomes for metagenomic binning, comparative biology and taxonomic classification.</title>
        <authorList>
            <person name="Goeker M."/>
        </authorList>
    </citation>
    <scope>NUCLEOTIDE SEQUENCE [LARGE SCALE GENOMIC DNA]</scope>
    <source>
        <strain evidence="1 2">YIM 65646</strain>
    </source>
</reference>
<dbReference type="Proteomes" id="UP000548476">
    <property type="component" value="Unassembled WGS sequence"/>
</dbReference>
<dbReference type="EMBL" id="JACHGT010000008">
    <property type="protein sequence ID" value="MBB6036064.1"/>
    <property type="molecule type" value="Genomic_DNA"/>
</dbReference>
<protein>
    <submittedName>
        <fullName evidence="1">Uncharacterized protein</fullName>
    </submittedName>
</protein>
<dbReference type="RefSeq" id="WP_184788908.1">
    <property type="nucleotide sequence ID" value="NZ_BONT01000046.1"/>
</dbReference>
<proteinExistence type="predicted"/>
<keyword evidence="2" id="KW-1185">Reference proteome</keyword>
<comment type="caution">
    <text evidence="1">The sequence shown here is derived from an EMBL/GenBank/DDBJ whole genome shotgun (WGS) entry which is preliminary data.</text>
</comment>
<sequence>MTNRSASSQTPTLSADDKAILRTAAYGAVPLLAYADVAGSPHKAVTNGSLALTSATGTVGHVLAARTRDVKLKTRSAAALADQVLPALSAGVRLLKAKAPTEAANFRGTVLVAVEAAAQAGRGASNPTVAAMVGKVKVALDAA</sequence>